<evidence type="ECO:0000256" key="3">
    <source>
        <dbReference type="ARBA" id="ARBA00022692"/>
    </source>
</evidence>
<dbReference type="InterPro" id="IPR050250">
    <property type="entry name" value="Macrolide_Exporter_MacB"/>
</dbReference>
<proteinExistence type="predicted"/>
<evidence type="ECO:0000313" key="11">
    <source>
        <dbReference type="Proteomes" id="UP000184031"/>
    </source>
</evidence>
<evidence type="ECO:0000256" key="2">
    <source>
        <dbReference type="ARBA" id="ARBA00022475"/>
    </source>
</evidence>
<dbReference type="InterPro" id="IPR003838">
    <property type="entry name" value="ABC3_permease_C"/>
</dbReference>
<dbReference type="EMBL" id="FRAT01000001">
    <property type="protein sequence ID" value="SHK15295.1"/>
    <property type="molecule type" value="Genomic_DNA"/>
</dbReference>
<feature type="transmembrane region" description="Helical" evidence="6">
    <location>
        <begin position="667"/>
        <end position="695"/>
    </location>
</feature>
<accession>A0A1M6Q501</accession>
<evidence type="ECO:0000259" key="7">
    <source>
        <dbReference type="Pfam" id="PF02687"/>
    </source>
</evidence>
<dbReference type="AlphaFoldDB" id="A0A1M6Q501"/>
<evidence type="ECO:0000256" key="6">
    <source>
        <dbReference type="SAM" id="Phobius"/>
    </source>
</evidence>
<feature type="transmembrane region" description="Helical" evidence="6">
    <location>
        <begin position="21"/>
        <end position="42"/>
    </location>
</feature>
<evidence type="ECO:0000256" key="4">
    <source>
        <dbReference type="ARBA" id="ARBA00022989"/>
    </source>
</evidence>
<keyword evidence="4 6" id="KW-1133">Transmembrane helix</keyword>
<keyword evidence="2" id="KW-1003">Cell membrane</keyword>
<evidence type="ECO:0000313" key="10">
    <source>
        <dbReference type="EMBL" id="SHK15295.1"/>
    </source>
</evidence>
<feature type="domain" description="ABC3 transporter permease C-terminal" evidence="7">
    <location>
        <begin position="673"/>
        <end position="786"/>
    </location>
</feature>
<feature type="domain" description="ABC3 transporter permease C-terminal" evidence="7">
    <location>
        <begin position="286"/>
        <end position="399"/>
    </location>
</feature>
<feature type="domain" description="MacB-like periplasmic core" evidence="8">
    <location>
        <begin position="21"/>
        <end position="244"/>
    </location>
</feature>
<dbReference type="Proteomes" id="UP000184031">
    <property type="component" value="Unassembled WGS sequence"/>
</dbReference>
<comment type="caution">
    <text evidence="10">The sequence shown here is derived from an EMBL/GenBank/DDBJ whole genome shotgun (WGS) entry which is preliminary data.</text>
</comment>
<dbReference type="OrthoDB" id="5933722at2"/>
<dbReference type="PANTHER" id="PTHR30572:SF18">
    <property type="entry name" value="ABC-TYPE MACROLIDE FAMILY EXPORT SYSTEM PERMEASE COMPONENT 2"/>
    <property type="match status" value="1"/>
</dbReference>
<dbReference type="Pfam" id="PF12704">
    <property type="entry name" value="MacB_PCD"/>
    <property type="match status" value="1"/>
</dbReference>
<sequence>MMIKNYLKIAWRNLVRSKVYSSINIVGLSLGLAACMLIVLYIGHEYSYDKFHENADNIYLGETEITFGKDPIYMPYMGYSEGPESKQEIPSIEDYLRYKKNFENVTILNPESPELKFSEDNFLFADPDFFEFFTFPLVQGNKSNVLKAPFSTVVSQNIAERYFGGEDPIGKTFLYNDQYLFTITGVAQNAPSNSSIDFDFVASISSMASMEEYKESLNSDYSDFTTYFSLDKSADPALVEAAILNIDSQKTGGEGDIDKKYLLRPLGSLHFGRDFANSRYIKIFPLVAILILLLALVNYASLSTAKSTTRSKEVGVRKVLGAHRKAIALQFFFESALYSVISFVLGYFLCLTAQPFFFGLLDIQMDNSFLYAPQMLLSLAVLLVLTILLAAIYPAILLSAYRPMVVLHGKLSAQNSGGNIRKFFTVFQFGISIVLIVCAIVIDRQMYFFRHVDTGVDRENIVMLPFSSSAGKHFAPFKQEIQAIPEVLQSSVGILPLYKGHNMMGVKSNNGDEMIFLPTLTVDENFISMLNLKWETPPVDSLLFNGQKTVAVINKMAIEKLNLEANPINQKINGQYEINGVLKDFVYTSLHHKINALCLLVSKGDDESSPWAEYGGVVYAKISPKSNIPSTLEQIKAVFEKYDTEKPFEYHFLNEAFDAQYKAEDRLAMIFSAFTGLAILIAVLGLFGLTTFIAVQRRKEIGIRKVLGASVKSVTTLLSIDFLKLVILAIIIACPIAYWLMNQWLQDFAYRIPISWWMFVVAAMGTLFITLFTISFQSIKTATTNPVKSLRTE</sequence>
<evidence type="ECO:0000256" key="5">
    <source>
        <dbReference type="ARBA" id="ARBA00023136"/>
    </source>
</evidence>
<feature type="transmembrane region" description="Helical" evidence="6">
    <location>
        <begin position="422"/>
        <end position="442"/>
    </location>
</feature>
<protein>
    <submittedName>
        <fullName evidence="10">ABC transport system permease protein</fullName>
    </submittedName>
</protein>
<feature type="transmembrane region" description="Helical" evidence="6">
    <location>
        <begin position="722"/>
        <end position="741"/>
    </location>
</feature>
<dbReference type="GO" id="GO:0005886">
    <property type="term" value="C:plasma membrane"/>
    <property type="evidence" value="ECO:0007669"/>
    <property type="project" value="UniProtKB-SubCell"/>
</dbReference>
<keyword evidence="12" id="KW-1185">Reference proteome</keyword>
<dbReference type="GO" id="GO:0022857">
    <property type="term" value="F:transmembrane transporter activity"/>
    <property type="evidence" value="ECO:0007669"/>
    <property type="project" value="TreeGrafter"/>
</dbReference>
<feature type="transmembrane region" description="Helical" evidence="6">
    <location>
        <begin position="377"/>
        <end position="401"/>
    </location>
</feature>
<name>A0A1M6Q501_9FLAO</name>
<dbReference type="EMBL" id="FOKU01000001">
    <property type="protein sequence ID" value="SFB69128.1"/>
    <property type="molecule type" value="Genomic_DNA"/>
</dbReference>
<feature type="transmembrane region" description="Helical" evidence="6">
    <location>
        <begin position="283"/>
        <end position="302"/>
    </location>
</feature>
<gene>
    <name evidence="9" type="ORF">SAMN04487891_101443</name>
    <name evidence="10" type="ORF">SAMN05216293_0450</name>
</gene>
<dbReference type="PANTHER" id="PTHR30572">
    <property type="entry name" value="MEMBRANE COMPONENT OF TRANSPORTER-RELATED"/>
    <property type="match status" value="1"/>
</dbReference>
<evidence type="ECO:0000256" key="1">
    <source>
        <dbReference type="ARBA" id="ARBA00004651"/>
    </source>
</evidence>
<keyword evidence="3 6" id="KW-0812">Transmembrane</keyword>
<organism evidence="10 11">
    <name type="scientific">Flagellimonas taeanensis</name>
    <dbReference type="NCBI Taxonomy" id="1005926"/>
    <lineage>
        <taxon>Bacteria</taxon>
        <taxon>Pseudomonadati</taxon>
        <taxon>Bacteroidota</taxon>
        <taxon>Flavobacteriia</taxon>
        <taxon>Flavobacteriales</taxon>
        <taxon>Flavobacteriaceae</taxon>
        <taxon>Flagellimonas</taxon>
    </lineage>
</organism>
<dbReference type="InterPro" id="IPR025857">
    <property type="entry name" value="MacB_PCD"/>
</dbReference>
<dbReference type="STRING" id="1055723.SAMN05216293_0450"/>
<dbReference type="PROSITE" id="PS51257">
    <property type="entry name" value="PROKAR_LIPOPROTEIN"/>
    <property type="match status" value="1"/>
</dbReference>
<evidence type="ECO:0000259" key="8">
    <source>
        <dbReference type="Pfam" id="PF12704"/>
    </source>
</evidence>
<reference evidence="10 11" key="1">
    <citation type="submission" date="2016-11" db="EMBL/GenBank/DDBJ databases">
        <authorList>
            <person name="Varghese N."/>
            <person name="Submissions S."/>
        </authorList>
    </citation>
    <scope>NUCLEOTIDE SEQUENCE [LARGE SCALE GENOMIC DNA]</scope>
    <source>
        <strain evidence="10 11">CGMCC 1.12174</strain>
        <strain evidence="9 12">DSM 26351</strain>
    </source>
</reference>
<feature type="transmembrane region" description="Helical" evidence="6">
    <location>
        <begin position="335"/>
        <end position="357"/>
    </location>
</feature>
<keyword evidence="5 6" id="KW-0472">Membrane</keyword>
<evidence type="ECO:0000313" key="9">
    <source>
        <dbReference type="EMBL" id="SFB69128.1"/>
    </source>
</evidence>
<comment type="subcellular location">
    <subcellularLocation>
        <location evidence="1">Cell membrane</location>
        <topology evidence="1">Multi-pass membrane protein</topology>
    </subcellularLocation>
</comment>
<dbReference type="Proteomes" id="UP000198940">
    <property type="component" value="Unassembled WGS sequence"/>
</dbReference>
<dbReference type="Pfam" id="PF02687">
    <property type="entry name" value="FtsX"/>
    <property type="match status" value="2"/>
</dbReference>
<evidence type="ECO:0000313" key="12">
    <source>
        <dbReference type="Proteomes" id="UP000198940"/>
    </source>
</evidence>
<feature type="transmembrane region" description="Helical" evidence="6">
    <location>
        <begin position="753"/>
        <end position="774"/>
    </location>
</feature>